<feature type="transmembrane region" description="Helical" evidence="1">
    <location>
        <begin position="416"/>
        <end position="434"/>
    </location>
</feature>
<feature type="transmembrane region" description="Helical" evidence="1">
    <location>
        <begin position="135"/>
        <end position="157"/>
    </location>
</feature>
<evidence type="ECO:0000313" key="2">
    <source>
        <dbReference type="EMBL" id="TEU26456.1"/>
    </source>
</evidence>
<proteinExistence type="predicted"/>
<keyword evidence="1" id="KW-0472">Membrane</keyword>
<dbReference type="OrthoDB" id="9776609at2"/>
<accession>A0A4Y7XBL8</accession>
<gene>
    <name evidence="2" type="ORF">E2B99_08215</name>
</gene>
<protein>
    <submittedName>
        <fullName evidence="2">PepSY domain-containing protein</fullName>
    </submittedName>
</protein>
<dbReference type="Proteomes" id="UP000297834">
    <property type="component" value="Unassembled WGS sequence"/>
</dbReference>
<dbReference type="AlphaFoldDB" id="A0A4Y7XBL8"/>
<name>A0A4Y7XBL8_9GAMM</name>
<keyword evidence="3" id="KW-1185">Reference proteome</keyword>
<feature type="transmembrane region" description="Helical" evidence="1">
    <location>
        <begin position="478"/>
        <end position="497"/>
    </location>
</feature>
<feature type="transmembrane region" description="Helical" evidence="1">
    <location>
        <begin position="441"/>
        <end position="458"/>
    </location>
</feature>
<dbReference type="Pfam" id="PF03929">
    <property type="entry name" value="PepSY_TM"/>
    <property type="match status" value="1"/>
</dbReference>
<feature type="transmembrane region" description="Helical" evidence="1">
    <location>
        <begin position="12"/>
        <end position="36"/>
    </location>
</feature>
<keyword evidence="1" id="KW-0812">Transmembrane</keyword>
<dbReference type="RefSeq" id="WP_134244488.1">
    <property type="nucleotide sequence ID" value="NZ_SNTY01000027.1"/>
</dbReference>
<dbReference type="PANTHER" id="PTHR34219">
    <property type="entry name" value="IRON-REGULATED INNER MEMBRANE PROTEIN-RELATED"/>
    <property type="match status" value="1"/>
</dbReference>
<dbReference type="PANTHER" id="PTHR34219:SF4">
    <property type="entry name" value="PEPSY DOMAIN-CONTAINING PROTEIN"/>
    <property type="match status" value="1"/>
</dbReference>
<keyword evidence="1" id="KW-1133">Transmembrane helix</keyword>
<feature type="transmembrane region" description="Helical" evidence="1">
    <location>
        <begin position="379"/>
        <end position="396"/>
    </location>
</feature>
<reference evidence="2 3" key="1">
    <citation type="submission" date="2019-03" db="EMBL/GenBank/DDBJ databases">
        <title>Alkanindiges illinoisensis: a potential pathogenic isolated from ascites of a gastric cancer patient with abdominal metastasis.</title>
        <authorList>
            <person name="Hu X."/>
            <person name="Yang B."/>
            <person name="Yan X."/>
            <person name="Lin L."/>
            <person name="Zhao H."/>
            <person name="Zhou F."/>
            <person name="Su B."/>
            <person name="Chen J."/>
            <person name="Rui Y."/>
            <person name="Wang Q."/>
            <person name="Zheng L."/>
        </authorList>
    </citation>
    <scope>NUCLEOTIDE SEQUENCE [LARGE SCALE GENOMIC DNA]</scope>
    <source>
        <strain evidence="2 3">NFYY 23406</strain>
    </source>
</reference>
<feature type="transmembrane region" description="Helical" evidence="1">
    <location>
        <begin position="336"/>
        <end position="358"/>
    </location>
</feature>
<dbReference type="STRING" id="1120977.GCA_000619845_00801"/>
<dbReference type="InterPro" id="IPR005625">
    <property type="entry name" value="PepSY-ass_TM"/>
</dbReference>
<organism evidence="2 3">
    <name type="scientific">Alkanindiges illinoisensis</name>
    <dbReference type="NCBI Taxonomy" id="197183"/>
    <lineage>
        <taxon>Bacteria</taxon>
        <taxon>Pseudomonadati</taxon>
        <taxon>Pseudomonadota</taxon>
        <taxon>Gammaproteobacteria</taxon>
        <taxon>Moraxellales</taxon>
        <taxon>Moraxellaceae</taxon>
        <taxon>Alkanindiges</taxon>
    </lineage>
</organism>
<sequence length="543" mass="61449">MKNGFRQSMAWLHTWTGLVLGWVMFAIFATGTSAYFKEEISQWMTPELQLQPVSNQQAALVALNSMQKLAPDAKSWYITLPDQRQQTINAYWSSDKGYDNANLNPQTGEKIAARDTRGGEFFYRFHFELFGFPVLIGRIIVGIAAMLMFMALITGVITHKKIIIDFFTFRPRKGQRSWLDFHNVSSVMSLPFFIMITYTGLVIFFYIYMPWGMAAKYGNERNQFFDEMNRSALMPEATGKPGSMLAFDQMLKQAYHALQGQKIARIEMSAPNDQSATVSFVPAVESSLNIRVPGIQMNAINGTLLSSGQSQSAMAVAAGTVYGLHMAHVADWPMRWLLFSSGILGCCMIGSGMVLWTVKRRMQQQKPGKFHVGHYLVERFNVVAIVGLPTAMASYFMANRLIDTQLENRADLEIRVFFMMWLGLLIHALLRPWAKAWKEQLFIAGLFFAAIPVINLMVTPQASLLTTVINQQWSLAGFDLIMLVFAALFWIMLGYLIKNQHQVLARMQQKIERRAESRQQVAALKVAQQPLTPPQLIKEESGI</sequence>
<evidence type="ECO:0000313" key="3">
    <source>
        <dbReference type="Proteomes" id="UP000297834"/>
    </source>
</evidence>
<comment type="caution">
    <text evidence="2">The sequence shown here is derived from an EMBL/GenBank/DDBJ whole genome shotgun (WGS) entry which is preliminary data.</text>
</comment>
<evidence type="ECO:0000256" key="1">
    <source>
        <dbReference type="SAM" id="Phobius"/>
    </source>
</evidence>
<feature type="transmembrane region" description="Helical" evidence="1">
    <location>
        <begin position="178"/>
        <end position="208"/>
    </location>
</feature>
<dbReference type="EMBL" id="SNTY01000027">
    <property type="protein sequence ID" value="TEU26456.1"/>
    <property type="molecule type" value="Genomic_DNA"/>
</dbReference>